<sequence length="150" mass="16741">MCKTGFVNGCRPLIGIDGCHLTGQFGGVLLSATALDENSCIIPIALCICESETSESWTWFLRLLRESLGWEEGRPICFMSDRQKGGLAALNKEWPEASTRFCFRHIFSNYIATFKNHKINGRPWHAARVANHACFNEAMASIRSENAKDA</sequence>
<dbReference type="Pfam" id="PF10551">
    <property type="entry name" value="MULE"/>
    <property type="match status" value="1"/>
</dbReference>
<gene>
    <name evidence="2" type="ORF">Ddye_011100</name>
</gene>
<evidence type="ECO:0000259" key="1">
    <source>
        <dbReference type="Pfam" id="PF10551"/>
    </source>
</evidence>
<dbReference type="InterPro" id="IPR018289">
    <property type="entry name" value="MULE_transposase_dom"/>
</dbReference>
<dbReference type="PANTHER" id="PTHR31973">
    <property type="entry name" value="POLYPROTEIN, PUTATIVE-RELATED"/>
    <property type="match status" value="1"/>
</dbReference>
<dbReference type="Proteomes" id="UP001280121">
    <property type="component" value="Unassembled WGS sequence"/>
</dbReference>
<protein>
    <recommendedName>
        <fullName evidence="1">MULE transposase domain-containing protein</fullName>
    </recommendedName>
</protein>
<name>A0AAE0CPF3_9ROSI</name>
<evidence type="ECO:0000313" key="3">
    <source>
        <dbReference type="Proteomes" id="UP001280121"/>
    </source>
</evidence>
<dbReference type="EMBL" id="JANJYI010000003">
    <property type="protein sequence ID" value="KAK2658048.1"/>
    <property type="molecule type" value="Genomic_DNA"/>
</dbReference>
<dbReference type="PANTHER" id="PTHR31973:SF187">
    <property type="entry name" value="MUTATOR TRANSPOSASE MUDRA PROTEIN"/>
    <property type="match status" value="1"/>
</dbReference>
<evidence type="ECO:0000313" key="2">
    <source>
        <dbReference type="EMBL" id="KAK2658048.1"/>
    </source>
</evidence>
<dbReference type="AlphaFoldDB" id="A0AAE0CPF3"/>
<comment type="caution">
    <text evidence="2">The sequence shown here is derived from an EMBL/GenBank/DDBJ whole genome shotgun (WGS) entry which is preliminary data.</text>
</comment>
<reference evidence="2" key="1">
    <citation type="journal article" date="2023" name="Plant J.">
        <title>Genome sequences and population genomics provide insights into the demographic history, inbreeding, and mutation load of two 'living fossil' tree species of Dipteronia.</title>
        <authorList>
            <person name="Feng Y."/>
            <person name="Comes H.P."/>
            <person name="Chen J."/>
            <person name="Zhu S."/>
            <person name="Lu R."/>
            <person name="Zhang X."/>
            <person name="Li P."/>
            <person name="Qiu J."/>
            <person name="Olsen K.M."/>
            <person name="Qiu Y."/>
        </authorList>
    </citation>
    <scope>NUCLEOTIDE SEQUENCE</scope>
    <source>
        <strain evidence="2">KIB01</strain>
    </source>
</reference>
<keyword evidence="3" id="KW-1185">Reference proteome</keyword>
<proteinExistence type="predicted"/>
<accession>A0AAE0CPF3</accession>
<feature type="domain" description="MULE transposase" evidence="1">
    <location>
        <begin position="14"/>
        <end position="109"/>
    </location>
</feature>
<organism evidence="2 3">
    <name type="scientific">Dipteronia dyeriana</name>
    <dbReference type="NCBI Taxonomy" id="168575"/>
    <lineage>
        <taxon>Eukaryota</taxon>
        <taxon>Viridiplantae</taxon>
        <taxon>Streptophyta</taxon>
        <taxon>Embryophyta</taxon>
        <taxon>Tracheophyta</taxon>
        <taxon>Spermatophyta</taxon>
        <taxon>Magnoliopsida</taxon>
        <taxon>eudicotyledons</taxon>
        <taxon>Gunneridae</taxon>
        <taxon>Pentapetalae</taxon>
        <taxon>rosids</taxon>
        <taxon>malvids</taxon>
        <taxon>Sapindales</taxon>
        <taxon>Sapindaceae</taxon>
        <taxon>Hippocastanoideae</taxon>
        <taxon>Acereae</taxon>
        <taxon>Dipteronia</taxon>
    </lineage>
</organism>